<evidence type="ECO:0000256" key="1">
    <source>
        <dbReference type="SAM" id="MobiDB-lite"/>
    </source>
</evidence>
<sequence length="195" mass="21307">MKLLYLTALVTAIPACLAASSSSPKSSAQHRPTDPLAMPDMGAIIDNVLPTVIGLMDMEGQLAQKLCEHDNSDDPSKCIELIAAADNQYRLQVRAVMDKTGLQQPESTSRNKGTTRSNGKKSKSGYPPSDPVKQCVEACVALLEEQCNKNNQQHGHLECNKSAQRKQCKANCHAYSTVFSKKIQEDMDGLLKDFQ</sequence>
<evidence type="ECO:0000313" key="4">
    <source>
        <dbReference type="Proteomes" id="UP000799770"/>
    </source>
</evidence>
<keyword evidence="2" id="KW-0732">Signal</keyword>
<dbReference type="AlphaFoldDB" id="A0A6A5ZNU7"/>
<feature type="region of interest" description="Disordered" evidence="1">
    <location>
        <begin position="99"/>
        <end position="130"/>
    </location>
</feature>
<reference evidence="3" key="1">
    <citation type="journal article" date="2020" name="Stud. Mycol.">
        <title>101 Dothideomycetes genomes: a test case for predicting lifestyles and emergence of pathogens.</title>
        <authorList>
            <person name="Haridas S."/>
            <person name="Albert R."/>
            <person name="Binder M."/>
            <person name="Bloem J."/>
            <person name="Labutti K."/>
            <person name="Salamov A."/>
            <person name="Andreopoulos B."/>
            <person name="Baker S."/>
            <person name="Barry K."/>
            <person name="Bills G."/>
            <person name="Bluhm B."/>
            <person name="Cannon C."/>
            <person name="Castanera R."/>
            <person name="Culley D."/>
            <person name="Daum C."/>
            <person name="Ezra D."/>
            <person name="Gonzalez J."/>
            <person name="Henrissat B."/>
            <person name="Kuo A."/>
            <person name="Liang C."/>
            <person name="Lipzen A."/>
            <person name="Lutzoni F."/>
            <person name="Magnuson J."/>
            <person name="Mondo S."/>
            <person name="Nolan M."/>
            <person name="Ohm R."/>
            <person name="Pangilinan J."/>
            <person name="Park H.-J."/>
            <person name="Ramirez L."/>
            <person name="Alfaro M."/>
            <person name="Sun H."/>
            <person name="Tritt A."/>
            <person name="Yoshinaga Y."/>
            <person name="Zwiers L.-H."/>
            <person name="Turgeon B."/>
            <person name="Goodwin S."/>
            <person name="Spatafora J."/>
            <person name="Crous P."/>
            <person name="Grigoriev I."/>
        </authorList>
    </citation>
    <scope>NUCLEOTIDE SEQUENCE</scope>
    <source>
        <strain evidence="3">CBS 627.86</strain>
    </source>
</reference>
<evidence type="ECO:0000256" key="2">
    <source>
        <dbReference type="SAM" id="SignalP"/>
    </source>
</evidence>
<dbReference type="Proteomes" id="UP000799770">
    <property type="component" value="Unassembled WGS sequence"/>
</dbReference>
<organism evidence="3 4">
    <name type="scientific">Lophiotrema nucula</name>
    <dbReference type="NCBI Taxonomy" id="690887"/>
    <lineage>
        <taxon>Eukaryota</taxon>
        <taxon>Fungi</taxon>
        <taxon>Dikarya</taxon>
        <taxon>Ascomycota</taxon>
        <taxon>Pezizomycotina</taxon>
        <taxon>Dothideomycetes</taxon>
        <taxon>Pleosporomycetidae</taxon>
        <taxon>Pleosporales</taxon>
        <taxon>Lophiotremataceae</taxon>
        <taxon>Lophiotrema</taxon>
    </lineage>
</organism>
<gene>
    <name evidence="3" type="ORF">BDV96DRAFT_565104</name>
</gene>
<name>A0A6A5ZNU7_9PLEO</name>
<proteinExistence type="predicted"/>
<feature type="chain" id="PRO_5025396128" evidence="2">
    <location>
        <begin position="19"/>
        <end position="195"/>
    </location>
</feature>
<feature type="signal peptide" evidence="2">
    <location>
        <begin position="1"/>
        <end position="18"/>
    </location>
</feature>
<feature type="compositionally biased region" description="Polar residues" evidence="1">
    <location>
        <begin position="101"/>
        <end position="117"/>
    </location>
</feature>
<keyword evidence="4" id="KW-1185">Reference proteome</keyword>
<protein>
    <submittedName>
        <fullName evidence="3">Uncharacterized protein</fullName>
    </submittedName>
</protein>
<dbReference type="EMBL" id="ML977313">
    <property type="protein sequence ID" value="KAF2120567.1"/>
    <property type="molecule type" value="Genomic_DNA"/>
</dbReference>
<accession>A0A6A5ZNU7</accession>
<evidence type="ECO:0000313" key="3">
    <source>
        <dbReference type="EMBL" id="KAF2120567.1"/>
    </source>
</evidence>